<dbReference type="FunFam" id="1.10.260.40:FF:000010">
    <property type="entry name" value="Cut-like homeobox 1a"/>
    <property type="match status" value="1"/>
</dbReference>
<evidence type="ECO:0000256" key="1">
    <source>
        <dbReference type="ARBA" id="ARBA00004123"/>
    </source>
</evidence>
<feature type="compositionally biased region" description="Polar residues" evidence="10">
    <location>
        <begin position="699"/>
        <end position="713"/>
    </location>
</feature>
<dbReference type="GO" id="GO:0000981">
    <property type="term" value="F:DNA-binding transcription factor activity, RNA polymerase II-specific"/>
    <property type="evidence" value="ECO:0007669"/>
    <property type="project" value="TreeGrafter"/>
</dbReference>
<evidence type="ECO:0000256" key="6">
    <source>
        <dbReference type="ARBA" id="ARBA00023155"/>
    </source>
</evidence>
<organism evidence="12 13">
    <name type="scientific">Mytilus edulis</name>
    <name type="common">Blue mussel</name>
    <dbReference type="NCBI Taxonomy" id="6550"/>
    <lineage>
        <taxon>Eukaryota</taxon>
        <taxon>Metazoa</taxon>
        <taxon>Spiralia</taxon>
        <taxon>Lophotrochozoa</taxon>
        <taxon>Mollusca</taxon>
        <taxon>Bivalvia</taxon>
        <taxon>Autobranchia</taxon>
        <taxon>Pteriomorphia</taxon>
        <taxon>Mytilida</taxon>
        <taxon>Mytiloidea</taxon>
        <taxon>Mytilidae</taxon>
        <taxon>Mytilinae</taxon>
        <taxon>Mytilus</taxon>
    </lineage>
</organism>
<dbReference type="GO" id="GO:0000977">
    <property type="term" value="F:RNA polymerase II transcription regulatory region sequence-specific DNA binding"/>
    <property type="evidence" value="ECO:0007669"/>
    <property type="project" value="TreeGrafter"/>
</dbReference>
<feature type="coiled-coil region" evidence="9">
    <location>
        <begin position="276"/>
        <end position="310"/>
    </location>
</feature>
<feature type="region of interest" description="Disordered" evidence="10">
    <location>
        <begin position="414"/>
        <end position="464"/>
    </location>
</feature>
<dbReference type="Gene3D" id="1.10.260.40">
    <property type="entry name" value="lambda repressor-like DNA-binding domains"/>
    <property type="match status" value="2"/>
</dbReference>
<evidence type="ECO:0000256" key="5">
    <source>
        <dbReference type="ARBA" id="ARBA00023125"/>
    </source>
</evidence>
<dbReference type="InterPro" id="IPR003350">
    <property type="entry name" value="CUT_dom"/>
</dbReference>
<dbReference type="AlphaFoldDB" id="A0A8S3T2Z1"/>
<feature type="domain" description="CUT" evidence="11">
    <location>
        <begin position="926"/>
        <end position="1013"/>
    </location>
</feature>
<dbReference type="PANTHER" id="PTHR14043">
    <property type="entry name" value="CCAAT DISPLACEMENT PROTEIN-RELATED"/>
    <property type="match status" value="1"/>
</dbReference>
<keyword evidence="7" id="KW-0804">Transcription</keyword>
<reference evidence="12" key="1">
    <citation type="submission" date="2021-03" db="EMBL/GenBank/DDBJ databases">
        <authorList>
            <person name="Bekaert M."/>
        </authorList>
    </citation>
    <scope>NUCLEOTIDE SEQUENCE</scope>
</reference>
<evidence type="ECO:0000256" key="7">
    <source>
        <dbReference type="ARBA" id="ARBA00023163"/>
    </source>
</evidence>
<evidence type="ECO:0000313" key="12">
    <source>
        <dbReference type="EMBL" id="CAG2223308.1"/>
    </source>
</evidence>
<feature type="compositionally biased region" description="Basic and acidic residues" evidence="10">
    <location>
        <begin position="33"/>
        <end position="51"/>
    </location>
</feature>
<evidence type="ECO:0000256" key="4">
    <source>
        <dbReference type="ARBA" id="ARBA00023054"/>
    </source>
</evidence>
<dbReference type="SUPFAM" id="SSF47413">
    <property type="entry name" value="lambda repressor-like DNA-binding domains"/>
    <property type="match status" value="2"/>
</dbReference>
<feature type="compositionally biased region" description="Low complexity" evidence="10">
    <location>
        <begin position="834"/>
        <end position="846"/>
    </location>
</feature>
<evidence type="ECO:0000256" key="9">
    <source>
        <dbReference type="SAM" id="Coils"/>
    </source>
</evidence>
<dbReference type="GO" id="GO:0005634">
    <property type="term" value="C:nucleus"/>
    <property type="evidence" value="ECO:0007669"/>
    <property type="project" value="UniProtKB-SubCell"/>
</dbReference>
<evidence type="ECO:0000256" key="10">
    <source>
        <dbReference type="SAM" id="MobiDB-lite"/>
    </source>
</evidence>
<comment type="subcellular location">
    <subcellularLocation>
        <location evidence="1">Nucleus</location>
    </subcellularLocation>
</comment>
<dbReference type="OrthoDB" id="10257567at2759"/>
<comment type="caution">
    <text evidence="12">The sequence shown here is derived from an EMBL/GenBank/DDBJ whole genome shotgun (WGS) entry which is preliminary data.</text>
</comment>
<dbReference type="PROSITE" id="PS51042">
    <property type="entry name" value="CUT"/>
    <property type="match status" value="2"/>
</dbReference>
<keyword evidence="13" id="KW-1185">Reference proteome</keyword>
<feature type="compositionally biased region" description="Basic and acidic residues" evidence="10">
    <location>
        <begin position="416"/>
        <end position="430"/>
    </location>
</feature>
<feature type="compositionally biased region" description="Polar residues" evidence="10">
    <location>
        <begin position="848"/>
        <end position="857"/>
    </location>
</feature>
<dbReference type="Pfam" id="PF02376">
    <property type="entry name" value="CUT"/>
    <property type="match status" value="2"/>
</dbReference>
<evidence type="ECO:0000259" key="11">
    <source>
        <dbReference type="PROSITE" id="PS51042"/>
    </source>
</evidence>
<accession>A0A8S3T2Z1</accession>
<name>A0A8S3T2Z1_MYTED</name>
<feature type="region of interest" description="Disordered" evidence="10">
    <location>
        <begin position="30"/>
        <end position="51"/>
    </location>
</feature>
<dbReference type="PANTHER" id="PTHR14043:SF2">
    <property type="entry name" value="HOMEOBOX PROTEIN CUT"/>
    <property type="match status" value="1"/>
</dbReference>
<protein>
    <submittedName>
        <fullName evidence="12">CUTL</fullName>
    </submittedName>
</protein>
<dbReference type="InterPro" id="IPR010982">
    <property type="entry name" value="Lambda_DNA-bd_dom_sf"/>
</dbReference>
<feature type="compositionally biased region" description="Polar residues" evidence="10">
    <location>
        <begin position="722"/>
        <end position="731"/>
    </location>
</feature>
<feature type="compositionally biased region" description="Polar residues" evidence="10">
    <location>
        <begin position="814"/>
        <end position="826"/>
    </location>
</feature>
<keyword evidence="5" id="KW-0238">DNA-binding</keyword>
<proteinExistence type="predicted"/>
<evidence type="ECO:0000256" key="8">
    <source>
        <dbReference type="ARBA" id="ARBA00023242"/>
    </source>
</evidence>
<dbReference type="Proteomes" id="UP000683360">
    <property type="component" value="Unassembled WGS sequence"/>
</dbReference>
<keyword evidence="6" id="KW-0371">Homeobox</keyword>
<evidence type="ECO:0000256" key="3">
    <source>
        <dbReference type="ARBA" id="ARBA00023015"/>
    </source>
</evidence>
<feature type="compositionally biased region" description="Basic and acidic residues" evidence="10">
    <location>
        <begin position="778"/>
        <end position="808"/>
    </location>
</feature>
<keyword evidence="3" id="KW-0805">Transcription regulation</keyword>
<keyword evidence="2" id="KW-0677">Repeat</keyword>
<gene>
    <name evidence="12" type="ORF">MEDL_36571</name>
</gene>
<dbReference type="FunFam" id="1.10.260.40:FF:000027">
    <property type="entry name" value="Homeobox protein cut-like"/>
    <property type="match status" value="1"/>
</dbReference>
<dbReference type="SMART" id="SM01109">
    <property type="entry name" value="CUT"/>
    <property type="match status" value="2"/>
</dbReference>
<dbReference type="Pfam" id="PF25398">
    <property type="entry name" value="CUX1_N"/>
    <property type="match status" value="1"/>
</dbReference>
<dbReference type="InterPro" id="IPR057476">
    <property type="entry name" value="Cux_N"/>
</dbReference>
<keyword evidence="4 9" id="KW-0175">Coiled coil</keyword>
<evidence type="ECO:0000313" key="13">
    <source>
        <dbReference type="Proteomes" id="UP000683360"/>
    </source>
</evidence>
<dbReference type="EMBL" id="CAJPWZ010001782">
    <property type="protein sequence ID" value="CAG2223308.1"/>
    <property type="molecule type" value="Genomic_DNA"/>
</dbReference>
<feature type="region of interest" description="Disordered" evidence="10">
    <location>
        <begin position="772"/>
        <end position="858"/>
    </location>
</feature>
<sequence>MAASLQSMVQYWKEFDLQELQKELDTTATELANRQDESDASRKRLVDQSREFKKNTPEDVRKLVAPLLKSFQGEKLIDLPDPVSVLEYATTIQKKAQRVVDLEIENKQLRDTLDEYNHEFAEVKNQEVTIKQLRDKLKDCEEKIEATAEARTKEKEKELQRLFADKERYLQETQLAVAKKLGEAEQRVTTLHAALENVQSELFEVKAKYDEATTAKSDEMEMVMSELERANERAAGSERQTEQLRQQLVTVNQSQREGDTTQKSADMEKAIDMLQRSGLEVELAAKEKEISQLVDDVQRLQASLNKMRETTASQVAHLEEELTVKNQAFKYLEEKIKTQQDYEEIKRELNVVKSMEFGGSGDEDAKSKSLETVKENSFMCICTFLTGDSSTPALSDNTEAFATMLGEEIAATYQGEQREEQKSPDIRPESPESPPSPVSSKDTTEAESEEKIVTRPPIETQSSVSTNEALHMPPFPSPFYQFANSHFMANFMGMNLGAIKVDPNNSQGLDTVLVAKTVRELLSIHNIGQRLFAKHVLGLSQGTVSELLSKPKSWDKLTEKGRESYRKMYAWATDERNIVALKAISPKKVNRAVSIPGSNSTYPPMSIPGANNSYPPVLFTGSQPLVSSVQREDAHTEERIAQILNEAQQAMQIKKAMEQVPVSAYQHQQVAHAMVSSIYKQEMSRLAMMSGHHHPLASPTGTPYSQSDSNLSPTGRRDSESSLRNNINGNGRDSREMVERIYRQELMKLALQAAENAGNMAASSMYQRELQQMARKVHIQEQTEPGEIRRSRSSPDRNSDRNSIKMEPPDSTVEDTLNLSINNNNGPIDLSKHGSSAPTTPTSGGSDKSPSTETAHPSGSAFFIVQPKVNGHPNSFENNQFAPYSAPECVSPLQRMQNIANSLMSRPHMGMAAAKPLRAVLRLLPREQFDSYATINTDDLVKQVKETLSQYSISQRLFGESVLGLSQGSVSDLLARPKPWHMLTQKGREPFIRMQIFLEDTEAIPKLVASQYHIPPEKLMRSASIPKPNEIGFYDGLSCFPLNEEPIYVGKHILKLDKGLYDENDTLYRPMICSVLVLG</sequence>
<feature type="coiled-coil region" evidence="9">
    <location>
        <begin position="92"/>
        <end position="247"/>
    </location>
</feature>
<evidence type="ECO:0000256" key="2">
    <source>
        <dbReference type="ARBA" id="ARBA00022737"/>
    </source>
</evidence>
<feature type="domain" description="CUT" evidence="11">
    <location>
        <begin position="500"/>
        <end position="587"/>
    </location>
</feature>
<feature type="region of interest" description="Disordered" evidence="10">
    <location>
        <begin position="689"/>
        <end position="736"/>
    </location>
</feature>
<keyword evidence="8" id="KW-0539">Nucleus</keyword>